<comment type="similarity">
    <text evidence="1">Belongs to the 4-hydroxybenzoyl-CoA thioesterase family.</text>
</comment>
<proteinExistence type="inferred from homology"/>
<accession>A0A0K1Q2J0</accession>
<organism evidence="3 4">
    <name type="scientific">Labilithrix luteola</name>
    <dbReference type="NCBI Taxonomy" id="1391654"/>
    <lineage>
        <taxon>Bacteria</taxon>
        <taxon>Pseudomonadati</taxon>
        <taxon>Myxococcota</taxon>
        <taxon>Polyangia</taxon>
        <taxon>Polyangiales</taxon>
        <taxon>Labilitrichaceae</taxon>
        <taxon>Labilithrix</taxon>
    </lineage>
</organism>
<dbReference type="Proteomes" id="UP000064967">
    <property type="component" value="Chromosome"/>
</dbReference>
<dbReference type="PANTHER" id="PTHR31793:SF27">
    <property type="entry name" value="NOVEL THIOESTERASE SUPERFAMILY DOMAIN AND SAPOSIN A-TYPE DOMAIN CONTAINING PROTEIN (0610012H03RIK)"/>
    <property type="match status" value="1"/>
</dbReference>
<dbReference type="OrthoDB" id="9801517at2"/>
<dbReference type="CDD" id="cd00586">
    <property type="entry name" value="4HBT"/>
    <property type="match status" value="1"/>
</dbReference>
<evidence type="ECO:0000256" key="1">
    <source>
        <dbReference type="ARBA" id="ARBA00005953"/>
    </source>
</evidence>
<dbReference type="SUPFAM" id="SSF54637">
    <property type="entry name" value="Thioesterase/thiol ester dehydrase-isomerase"/>
    <property type="match status" value="1"/>
</dbReference>
<dbReference type="STRING" id="1391654.AKJ09_06611"/>
<evidence type="ECO:0000256" key="2">
    <source>
        <dbReference type="ARBA" id="ARBA00022801"/>
    </source>
</evidence>
<dbReference type="EMBL" id="CP012333">
    <property type="protein sequence ID" value="AKU99947.1"/>
    <property type="molecule type" value="Genomic_DNA"/>
</dbReference>
<dbReference type="InterPro" id="IPR050563">
    <property type="entry name" value="4-hydroxybenzoyl-CoA_TE"/>
</dbReference>
<evidence type="ECO:0000313" key="3">
    <source>
        <dbReference type="EMBL" id="AKU99947.1"/>
    </source>
</evidence>
<name>A0A0K1Q2J0_9BACT</name>
<keyword evidence="2" id="KW-0378">Hydrolase</keyword>
<dbReference type="RefSeq" id="WP_146651324.1">
    <property type="nucleotide sequence ID" value="NZ_CP012333.1"/>
</dbReference>
<evidence type="ECO:0000313" key="4">
    <source>
        <dbReference type="Proteomes" id="UP000064967"/>
    </source>
</evidence>
<dbReference type="InterPro" id="IPR029069">
    <property type="entry name" value="HotDog_dom_sf"/>
</dbReference>
<dbReference type="PANTHER" id="PTHR31793">
    <property type="entry name" value="4-HYDROXYBENZOYL-COA THIOESTERASE FAMILY MEMBER"/>
    <property type="match status" value="1"/>
</dbReference>
<dbReference type="Pfam" id="PF13279">
    <property type="entry name" value="4HBT_2"/>
    <property type="match status" value="1"/>
</dbReference>
<dbReference type="KEGG" id="llu:AKJ09_06611"/>
<sequence length="160" mass="17741">MIASPTDEPTDPKAVFTLPMTVGDEAIDQLGHASNISYLQWVQDVALAHSEAVGLDVEAYRKLGGVFVVRRHEIEYLRPVLRGERLELRTWIDSVFAAKCRRATDIVRLGDDGKETIVAKAMTTWGFIEFATGRPTRIPDGIRLAFGQALRKRSDEASAS</sequence>
<gene>
    <name evidence="3" type="ORF">AKJ09_06611</name>
</gene>
<keyword evidence="4" id="KW-1185">Reference proteome</keyword>
<dbReference type="Gene3D" id="3.10.129.10">
    <property type="entry name" value="Hotdog Thioesterase"/>
    <property type="match status" value="1"/>
</dbReference>
<dbReference type="GO" id="GO:0047617">
    <property type="term" value="F:fatty acyl-CoA hydrolase activity"/>
    <property type="evidence" value="ECO:0007669"/>
    <property type="project" value="TreeGrafter"/>
</dbReference>
<dbReference type="AlphaFoldDB" id="A0A0K1Q2J0"/>
<reference evidence="3 4" key="1">
    <citation type="submission" date="2015-08" db="EMBL/GenBank/DDBJ databases">
        <authorList>
            <person name="Babu N.S."/>
            <person name="Beckwith C.J."/>
            <person name="Beseler K.G."/>
            <person name="Brison A."/>
            <person name="Carone J.V."/>
            <person name="Caskin T.P."/>
            <person name="Diamond M."/>
            <person name="Durham M.E."/>
            <person name="Foxe J.M."/>
            <person name="Go M."/>
            <person name="Henderson B.A."/>
            <person name="Jones I.B."/>
            <person name="McGettigan J.A."/>
            <person name="Micheletti S.J."/>
            <person name="Nasrallah M.E."/>
            <person name="Ortiz D."/>
            <person name="Piller C.R."/>
            <person name="Privatt S.R."/>
            <person name="Schneider S.L."/>
            <person name="Sharp S."/>
            <person name="Smith T.C."/>
            <person name="Stanton J.D."/>
            <person name="Ullery H.E."/>
            <person name="Wilson R.J."/>
            <person name="Serrano M.G."/>
            <person name="Buck G."/>
            <person name="Lee V."/>
            <person name="Wang Y."/>
            <person name="Carvalho R."/>
            <person name="Voegtly L."/>
            <person name="Shi R."/>
            <person name="Duckworth R."/>
            <person name="Johnson A."/>
            <person name="Loviza R."/>
            <person name="Walstead R."/>
            <person name="Shah Z."/>
            <person name="Kiflezghi M."/>
            <person name="Wade K."/>
            <person name="Ball S.L."/>
            <person name="Bradley K.W."/>
            <person name="Asai D.J."/>
            <person name="Bowman C.A."/>
            <person name="Russell D.A."/>
            <person name="Pope W.H."/>
            <person name="Jacobs-Sera D."/>
            <person name="Hendrix R.W."/>
            <person name="Hatfull G.F."/>
        </authorList>
    </citation>
    <scope>NUCLEOTIDE SEQUENCE [LARGE SCALE GENOMIC DNA]</scope>
    <source>
        <strain evidence="3 4">DSM 27648</strain>
    </source>
</reference>
<protein>
    <submittedName>
        <fullName evidence="3">Uncharacterized protein</fullName>
    </submittedName>
</protein>